<dbReference type="SMART" id="SM00980">
    <property type="entry name" value="THAP"/>
    <property type="match status" value="1"/>
</dbReference>
<dbReference type="EMBL" id="CALNXK010000050">
    <property type="protein sequence ID" value="CAH3131869.1"/>
    <property type="molecule type" value="Genomic_DNA"/>
</dbReference>
<evidence type="ECO:0000256" key="5">
    <source>
        <dbReference type="ARBA" id="ARBA00022833"/>
    </source>
</evidence>
<sequence length="238" mass="26699">MAPGAKKSVGFTCSVPGCFNNDKRNRGISFYKFPKDKKLKKIGLQQISRKDCKPTNGHRVCSQHFEGGKKTYLNNVPTVFPLSKTHQKVNTEPRRTLIRVNTSARTANTIPSDRSSEAVNIEGGKELTDPDAPLAAELIQMEEKLEKLQNEMKVLSIKNEDDGMNYYTGMSSHHFLALFAFLNAGDICSRLRYWGSNNSSIQFPELEKKGQKRSLEPKDELFFNSGSPQGEYSRKSSG</sequence>
<keyword evidence="9" id="KW-0804">Transcription</keyword>
<evidence type="ECO:0000256" key="6">
    <source>
        <dbReference type="ARBA" id="ARBA00023015"/>
    </source>
</evidence>
<reference evidence="15 16" key="1">
    <citation type="submission" date="2022-05" db="EMBL/GenBank/DDBJ databases">
        <authorList>
            <consortium name="Genoscope - CEA"/>
            <person name="William W."/>
        </authorList>
    </citation>
    <scope>NUCLEOTIDE SEQUENCE [LARGE SCALE GENOMIC DNA]</scope>
</reference>
<evidence type="ECO:0000256" key="10">
    <source>
        <dbReference type="ARBA" id="ARBA00023242"/>
    </source>
</evidence>
<evidence type="ECO:0000256" key="8">
    <source>
        <dbReference type="ARBA" id="ARBA00023125"/>
    </source>
</evidence>
<dbReference type="SUPFAM" id="SSF57716">
    <property type="entry name" value="Glucocorticoid receptor-like (DNA-binding domain)"/>
    <property type="match status" value="1"/>
</dbReference>
<comment type="similarity">
    <text evidence="2">Belongs to the THAP1 family.</text>
</comment>
<dbReference type="InterPro" id="IPR006612">
    <property type="entry name" value="THAP_Znf"/>
</dbReference>
<feature type="compositionally biased region" description="Basic and acidic residues" evidence="13">
    <location>
        <begin position="205"/>
        <end position="221"/>
    </location>
</feature>
<dbReference type="Proteomes" id="UP001159405">
    <property type="component" value="Unassembled WGS sequence"/>
</dbReference>
<proteinExistence type="inferred from homology"/>
<evidence type="ECO:0000256" key="12">
    <source>
        <dbReference type="PROSITE-ProRule" id="PRU00309"/>
    </source>
</evidence>
<comment type="subcellular location">
    <subcellularLocation>
        <location evidence="1">Nucleus</location>
        <location evidence="1">Nucleoplasm</location>
    </subcellularLocation>
</comment>
<feature type="domain" description="THAP-type" evidence="14">
    <location>
        <begin position="9"/>
        <end position="80"/>
    </location>
</feature>
<evidence type="ECO:0000259" key="14">
    <source>
        <dbReference type="PROSITE" id="PS50950"/>
    </source>
</evidence>
<feature type="region of interest" description="Disordered" evidence="13">
    <location>
        <begin position="205"/>
        <end position="238"/>
    </location>
</feature>
<evidence type="ECO:0000313" key="15">
    <source>
        <dbReference type="EMBL" id="CAH3131869.1"/>
    </source>
</evidence>
<evidence type="ECO:0000256" key="2">
    <source>
        <dbReference type="ARBA" id="ARBA00006177"/>
    </source>
</evidence>
<evidence type="ECO:0000256" key="1">
    <source>
        <dbReference type="ARBA" id="ARBA00004642"/>
    </source>
</evidence>
<dbReference type="PANTHER" id="PTHR46600:SF1">
    <property type="entry name" value="THAP DOMAIN-CONTAINING PROTEIN 1"/>
    <property type="match status" value="1"/>
</dbReference>
<evidence type="ECO:0000256" key="9">
    <source>
        <dbReference type="ARBA" id="ARBA00023163"/>
    </source>
</evidence>
<feature type="compositionally biased region" description="Polar residues" evidence="13">
    <location>
        <begin position="224"/>
        <end position="238"/>
    </location>
</feature>
<gene>
    <name evidence="15" type="ORF">PLOB_00036316</name>
</gene>
<protein>
    <recommendedName>
        <fullName evidence="14">THAP-type domain-containing protein</fullName>
    </recommendedName>
</protein>
<dbReference type="PANTHER" id="PTHR46600">
    <property type="entry name" value="THAP DOMAIN-CONTAINING"/>
    <property type="match status" value="1"/>
</dbReference>
<keyword evidence="11" id="KW-0131">Cell cycle</keyword>
<dbReference type="Pfam" id="PF05485">
    <property type="entry name" value="THAP"/>
    <property type="match status" value="1"/>
</dbReference>
<evidence type="ECO:0000256" key="7">
    <source>
        <dbReference type="ARBA" id="ARBA00023054"/>
    </source>
</evidence>
<dbReference type="PROSITE" id="PS50950">
    <property type="entry name" value="ZF_THAP"/>
    <property type="match status" value="1"/>
</dbReference>
<dbReference type="InterPro" id="IPR026516">
    <property type="entry name" value="THAP1/10"/>
</dbReference>
<evidence type="ECO:0000256" key="4">
    <source>
        <dbReference type="ARBA" id="ARBA00022771"/>
    </source>
</evidence>
<organism evidence="15 16">
    <name type="scientific">Porites lobata</name>
    <dbReference type="NCBI Taxonomy" id="104759"/>
    <lineage>
        <taxon>Eukaryota</taxon>
        <taxon>Metazoa</taxon>
        <taxon>Cnidaria</taxon>
        <taxon>Anthozoa</taxon>
        <taxon>Hexacorallia</taxon>
        <taxon>Scleractinia</taxon>
        <taxon>Fungiina</taxon>
        <taxon>Poritidae</taxon>
        <taxon>Porites</taxon>
    </lineage>
</organism>
<keyword evidence="4 12" id="KW-0863">Zinc-finger</keyword>
<evidence type="ECO:0000313" key="16">
    <source>
        <dbReference type="Proteomes" id="UP001159405"/>
    </source>
</evidence>
<evidence type="ECO:0000256" key="13">
    <source>
        <dbReference type="SAM" id="MobiDB-lite"/>
    </source>
</evidence>
<keyword evidence="7" id="KW-0175">Coiled coil</keyword>
<keyword evidence="3" id="KW-0479">Metal-binding</keyword>
<keyword evidence="6" id="KW-0805">Transcription regulation</keyword>
<keyword evidence="8 12" id="KW-0238">DNA-binding</keyword>
<evidence type="ECO:0000256" key="3">
    <source>
        <dbReference type="ARBA" id="ARBA00022723"/>
    </source>
</evidence>
<keyword evidence="10" id="KW-0539">Nucleus</keyword>
<comment type="caution">
    <text evidence="15">The sequence shown here is derived from an EMBL/GenBank/DDBJ whole genome shotgun (WGS) entry which is preliminary data.</text>
</comment>
<keyword evidence="5" id="KW-0862">Zinc</keyword>
<name>A0ABN8P3Q0_9CNID</name>
<evidence type="ECO:0000256" key="11">
    <source>
        <dbReference type="ARBA" id="ARBA00023306"/>
    </source>
</evidence>
<accession>A0ABN8P3Q0</accession>
<keyword evidence="16" id="KW-1185">Reference proteome</keyword>